<protein>
    <submittedName>
        <fullName evidence="1">Uncharacterized protein</fullName>
    </submittedName>
</protein>
<reference evidence="1" key="2">
    <citation type="journal article" date="2015" name="Fish Shellfish Immunol.">
        <title>Early steps in the European eel (Anguilla anguilla)-Vibrio vulnificus interaction in the gills: Role of the RtxA13 toxin.</title>
        <authorList>
            <person name="Callol A."/>
            <person name="Pajuelo D."/>
            <person name="Ebbesson L."/>
            <person name="Teles M."/>
            <person name="MacKenzie S."/>
            <person name="Amaro C."/>
        </authorList>
    </citation>
    <scope>NUCLEOTIDE SEQUENCE</scope>
</reference>
<name>A0A0E9PHZ1_ANGAN</name>
<reference evidence="1" key="1">
    <citation type="submission" date="2014-11" db="EMBL/GenBank/DDBJ databases">
        <authorList>
            <person name="Amaro Gonzalez C."/>
        </authorList>
    </citation>
    <scope>NUCLEOTIDE SEQUENCE</scope>
</reference>
<dbReference type="EMBL" id="GBXM01074606">
    <property type="protein sequence ID" value="JAH33971.1"/>
    <property type="molecule type" value="Transcribed_RNA"/>
</dbReference>
<proteinExistence type="predicted"/>
<organism evidence="1">
    <name type="scientific">Anguilla anguilla</name>
    <name type="common">European freshwater eel</name>
    <name type="synonym">Muraena anguilla</name>
    <dbReference type="NCBI Taxonomy" id="7936"/>
    <lineage>
        <taxon>Eukaryota</taxon>
        <taxon>Metazoa</taxon>
        <taxon>Chordata</taxon>
        <taxon>Craniata</taxon>
        <taxon>Vertebrata</taxon>
        <taxon>Euteleostomi</taxon>
        <taxon>Actinopterygii</taxon>
        <taxon>Neopterygii</taxon>
        <taxon>Teleostei</taxon>
        <taxon>Anguilliformes</taxon>
        <taxon>Anguillidae</taxon>
        <taxon>Anguilla</taxon>
    </lineage>
</organism>
<evidence type="ECO:0000313" key="1">
    <source>
        <dbReference type="EMBL" id="JAH03710.1"/>
    </source>
</evidence>
<sequence length="51" mass="5804">MNVKLCVVVHIVKDAKLNRNPISVLLKRGLRITCISVSLRPPPFWSSLDYL</sequence>
<dbReference type="EMBL" id="GBXM01104867">
    <property type="protein sequence ID" value="JAH03710.1"/>
    <property type="molecule type" value="Transcribed_RNA"/>
</dbReference>
<accession>A0A0E9PHZ1</accession>
<dbReference type="AlphaFoldDB" id="A0A0E9PHZ1"/>